<dbReference type="PROSITE" id="PS51257">
    <property type="entry name" value="PROKAR_LIPOPROTEIN"/>
    <property type="match status" value="1"/>
</dbReference>
<dbReference type="EMBL" id="QYJN01000250">
    <property type="protein sequence ID" value="RIP24198.1"/>
    <property type="molecule type" value="Genomic_DNA"/>
</dbReference>
<organism evidence="7 8">
    <name type="scientific">Staphylococcus gallinarum</name>
    <dbReference type="NCBI Taxonomy" id="1293"/>
    <lineage>
        <taxon>Bacteria</taxon>
        <taxon>Bacillati</taxon>
        <taxon>Bacillota</taxon>
        <taxon>Bacilli</taxon>
        <taxon>Bacillales</taxon>
        <taxon>Staphylococcaceae</taxon>
        <taxon>Staphylococcus</taxon>
    </lineage>
</organism>
<evidence type="ECO:0000256" key="2">
    <source>
        <dbReference type="ARBA" id="ARBA00022448"/>
    </source>
</evidence>
<dbReference type="PANTHER" id="PTHR42953">
    <property type="entry name" value="HIGH-AFFINITY ZINC UPTAKE SYSTEM PROTEIN ZNUA-RELATED"/>
    <property type="match status" value="1"/>
</dbReference>
<evidence type="ECO:0000256" key="6">
    <source>
        <dbReference type="SAM" id="SignalP"/>
    </source>
</evidence>
<feature type="signal peptide" evidence="6">
    <location>
        <begin position="1"/>
        <end position="21"/>
    </location>
</feature>
<dbReference type="PRINTS" id="PR00691">
    <property type="entry name" value="ADHESINB"/>
</dbReference>
<dbReference type="InterPro" id="IPR006129">
    <property type="entry name" value="AdhesinB"/>
</dbReference>
<dbReference type="SUPFAM" id="SSF53807">
    <property type="entry name" value="Helical backbone' metal receptor"/>
    <property type="match status" value="1"/>
</dbReference>
<keyword evidence="3" id="KW-0479">Metal-binding</keyword>
<feature type="non-terminal residue" evidence="7">
    <location>
        <position position="140"/>
    </location>
</feature>
<comment type="subcellular location">
    <subcellularLocation>
        <location evidence="1">Cell envelope</location>
    </subcellularLocation>
</comment>
<accession>A0A3A0UWZ1</accession>
<evidence type="ECO:0000256" key="1">
    <source>
        <dbReference type="ARBA" id="ARBA00004196"/>
    </source>
</evidence>
<name>A0A3A0UWZ1_STAGA</name>
<dbReference type="InterPro" id="IPR006128">
    <property type="entry name" value="Lipoprotein_PsaA-like"/>
</dbReference>
<dbReference type="PANTHER" id="PTHR42953:SF1">
    <property type="entry name" value="METAL-BINDING PROTEIN HI_0362-RELATED"/>
    <property type="match status" value="1"/>
</dbReference>
<reference evidence="7 8" key="1">
    <citation type="journal article" date="2016" name="Front. Microbiol.">
        <title>Comprehensive Phylogenetic Analysis of Bovine Non-aureus Staphylococci Species Based on Whole-Genome Sequencing.</title>
        <authorList>
            <person name="Naushad S."/>
            <person name="Barkema H.W."/>
            <person name="Luby C."/>
            <person name="Condas L.A."/>
            <person name="Nobrega D.B."/>
            <person name="Carson D.A."/>
            <person name="De Buck J."/>
        </authorList>
    </citation>
    <scope>NUCLEOTIDE SEQUENCE [LARGE SCALE GENOMIC DNA]</scope>
    <source>
        <strain evidence="7 8">SNUC 4781</strain>
    </source>
</reference>
<dbReference type="GO" id="GO:0046872">
    <property type="term" value="F:metal ion binding"/>
    <property type="evidence" value="ECO:0007669"/>
    <property type="project" value="UniProtKB-KW"/>
</dbReference>
<dbReference type="PRINTS" id="PR00690">
    <property type="entry name" value="ADHESNFAMILY"/>
</dbReference>
<gene>
    <name evidence="7" type="ORF">BUZ14_15135</name>
</gene>
<evidence type="ECO:0000256" key="4">
    <source>
        <dbReference type="ARBA" id="ARBA00022729"/>
    </source>
</evidence>
<evidence type="ECO:0000256" key="3">
    <source>
        <dbReference type="ARBA" id="ARBA00022723"/>
    </source>
</evidence>
<keyword evidence="2 5" id="KW-0813">Transport</keyword>
<evidence type="ECO:0000256" key="5">
    <source>
        <dbReference type="RuleBase" id="RU003512"/>
    </source>
</evidence>
<dbReference type="Gene3D" id="3.40.50.1980">
    <property type="entry name" value="Nitrogenase molybdenum iron protein domain"/>
    <property type="match status" value="1"/>
</dbReference>
<dbReference type="InterPro" id="IPR050492">
    <property type="entry name" value="Bact_metal-bind_prot9"/>
</dbReference>
<feature type="chain" id="PRO_5039321145" evidence="6">
    <location>
        <begin position="22"/>
        <end position="140"/>
    </location>
</feature>
<dbReference type="Proteomes" id="UP000265541">
    <property type="component" value="Unassembled WGS sequence"/>
</dbReference>
<dbReference type="GO" id="GO:0030001">
    <property type="term" value="P:metal ion transport"/>
    <property type="evidence" value="ECO:0007669"/>
    <property type="project" value="InterPro"/>
</dbReference>
<dbReference type="RefSeq" id="WP_182580194.1">
    <property type="nucleotide sequence ID" value="NZ_QYJN01000250.1"/>
</dbReference>
<dbReference type="GO" id="GO:0030313">
    <property type="term" value="C:cell envelope"/>
    <property type="evidence" value="ECO:0007669"/>
    <property type="project" value="UniProtKB-SubCell"/>
</dbReference>
<evidence type="ECO:0000313" key="7">
    <source>
        <dbReference type="EMBL" id="RIP24198.1"/>
    </source>
</evidence>
<dbReference type="AlphaFoldDB" id="A0A3A0UWZ1"/>
<comment type="caution">
    <text evidence="7">The sequence shown here is derived from an EMBL/GenBank/DDBJ whole genome shotgun (WGS) entry which is preliminary data.</text>
</comment>
<proteinExistence type="inferred from homology"/>
<sequence length="140" mass="15283">MKKLISIALILLLFLAACSNGKSDSNSNSNEKLKVVTTNSILYDMVKNAGGDNVEIHSIVPVGQDPHEYEVKPKDIKALTDADIVFYNGLNLETGNGWFDKALSQANKSTKDDSVVKVSEKVKPFYLNGAEGDESKQDPH</sequence>
<keyword evidence="4 6" id="KW-0732">Signal</keyword>
<dbReference type="GO" id="GO:0007155">
    <property type="term" value="P:cell adhesion"/>
    <property type="evidence" value="ECO:0007669"/>
    <property type="project" value="InterPro"/>
</dbReference>
<evidence type="ECO:0000313" key="8">
    <source>
        <dbReference type="Proteomes" id="UP000265541"/>
    </source>
</evidence>
<dbReference type="InterPro" id="IPR006127">
    <property type="entry name" value="ZnuA-like"/>
</dbReference>
<dbReference type="Pfam" id="PF01297">
    <property type="entry name" value="ZnuA"/>
    <property type="match status" value="1"/>
</dbReference>
<protein>
    <submittedName>
        <fullName evidence="7">Metal ABC transporter substrate-binding protein</fullName>
    </submittedName>
</protein>
<comment type="similarity">
    <text evidence="5">Belongs to the bacterial solute-binding protein 9 family.</text>
</comment>